<dbReference type="PANTHER" id="PTHR30472:SF25">
    <property type="entry name" value="ABC TRANSPORTER PERMEASE PROTEIN MJ0876-RELATED"/>
    <property type="match status" value="1"/>
</dbReference>
<evidence type="ECO:0000313" key="10">
    <source>
        <dbReference type="Proteomes" id="UP000195024"/>
    </source>
</evidence>
<dbReference type="Proteomes" id="UP000195024">
    <property type="component" value="Unassembled WGS sequence"/>
</dbReference>
<dbReference type="GO" id="GO:0033214">
    <property type="term" value="P:siderophore-iron import into cell"/>
    <property type="evidence" value="ECO:0007669"/>
    <property type="project" value="TreeGrafter"/>
</dbReference>
<keyword evidence="5 8" id="KW-0812">Transmembrane</keyword>
<feature type="transmembrane region" description="Helical" evidence="8">
    <location>
        <begin position="12"/>
        <end position="31"/>
    </location>
</feature>
<dbReference type="GO" id="GO:0022857">
    <property type="term" value="F:transmembrane transporter activity"/>
    <property type="evidence" value="ECO:0007669"/>
    <property type="project" value="InterPro"/>
</dbReference>
<dbReference type="AlphaFoldDB" id="A0A242L1Z2"/>
<evidence type="ECO:0000256" key="2">
    <source>
        <dbReference type="ARBA" id="ARBA00007935"/>
    </source>
</evidence>
<dbReference type="InterPro" id="IPR037294">
    <property type="entry name" value="ABC_BtuC-like"/>
</dbReference>
<dbReference type="FunFam" id="1.10.3470.10:FF:000001">
    <property type="entry name" value="Vitamin B12 ABC transporter permease BtuC"/>
    <property type="match status" value="1"/>
</dbReference>
<keyword evidence="3" id="KW-0813">Transport</keyword>
<evidence type="ECO:0008006" key="11">
    <source>
        <dbReference type="Google" id="ProtNLM"/>
    </source>
</evidence>
<organism evidence="9 10">
    <name type="scientific">Enterococcus mundtii</name>
    <dbReference type="NCBI Taxonomy" id="53346"/>
    <lineage>
        <taxon>Bacteria</taxon>
        <taxon>Bacillati</taxon>
        <taxon>Bacillota</taxon>
        <taxon>Bacilli</taxon>
        <taxon>Lactobacillales</taxon>
        <taxon>Enterococcaceae</taxon>
        <taxon>Enterococcus</taxon>
    </lineage>
</organism>
<evidence type="ECO:0000313" key="9">
    <source>
        <dbReference type="EMBL" id="OTP28217.1"/>
    </source>
</evidence>
<evidence type="ECO:0000256" key="4">
    <source>
        <dbReference type="ARBA" id="ARBA00022475"/>
    </source>
</evidence>
<accession>A0A242L1Z2</accession>
<evidence type="ECO:0000256" key="5">
    <source>
        <dbReference type="ARBA" id="ARBA00022692"/>
    </source>
</evidence>
<dbReference type="SUPFAM" id="SSF81345">
    <property type="entry name" value="ABC transporter involved in vitamin B12 uptake, BtuC"/>
    <property type="match status" value="1"/>
</dbReference>
<dbReference type="EMBL" id="NGMS01000001">
    <property type="protein sequence ID" value="OTP28217.1"/>
    <property type="molecule type" value="Genomic_DNA"/>
</dbReference>
<feature type="transmembrane region" description="Helical" evidence="8">
    <location>
        <begin position="201"/>
        <end position="220"/>
    </location>
</feature>
<dbReference type="GO" id="GO:0005886">
    <property type="term" value="C:plasma membrane"/>
    <property type="evidence" value="ECO:0007669"/>
    <property type="project" value="UniProtKB-SubCell"/>
</dbReference>
<proteinExistence type="inferred from homology"/>
<evidence type="ECO:0000256" key="6">
    <source>
        <dbReference type="ARBA" id="ARBA00022989"/>
    </source>
</evidence>
<dbReference type="Pfam" id="PF01032">
    <property type="entry name" value="FecCD"/>
    <property type="match status" value="1"/>
</dbReference>
<comment type="subcellular location">
    <subcellularLocation>
        <location evidence="1">Cell membrane</location>
        <topology evidence="1">Multi-pass membrane protein</topology>
    </subcellularLocation>
</comment>
<keyword evidence="7 8" id="KW-0472">Membrane</keyword>
<comment type="caution">
    <text evidence="9">The sequence shown here is derived from an EMBL/GenBank/DDBJ whole genome shotgun (WGS) entry which is preliminary data.</text>
</comment>
<evidence type="ECO:0000256" key="3">
    <source>
        <dbReference type="ARBA" id="ARBA00022448"/>
    </source>
</evidence>
<feature type="transmembrane region" description="Helical" evidence="8">
    <location>
        <begin position="317"/>
        <end position="336"/>
    </location>
</feature>
<feature type="transmembrane region" description="Helical" evidence="8">
    <location>
        <begin position="247"/>
        <end position="270"/>
    </location>
</feature>
<keyword evidence="4" id="KW-1003">Cell membrane</keyword>
<feature type="transmembrane region" description="Helical" evidence="8">
    <location>
        <begin position="97"/>
        <end position="120"/>
    </location>
</feature>
<gene>
    <name evidence="9" type="ORF">A5802_001956</name>
</gene>
<evidence type="ECO:0000256" key="1">
    <source>
        <dbReference type="ARBA" id="ARBA00004651"/>
    </source>
</evidence>
<dbReference type="PANTHER" id="PTHR30472">
    <property type="entry name" value="FERRIC ENTEROBACTIN TRANSPORT SYSTEM PERMEASE PROTEIN"/>
    <property type="match status" value="1"/>
</dbReference>
<comment type="similarity">
    <text evidence="2">Belongs to the binding-protein-dependent transport system permease family. FecCD subfamily.</text>
</comment>
<keyword evidence="6 8" id="KW-1133">Transmembrane helix</keyword>
<dbReference type="Gene3D" id="1.10.3470.10">
    <property type="entry name" value="ABC transporter involved in vitamin B12 uptake, BtuC"/>
    <property type="match status" value="1"/>
</dbReference>
<evidence type="ECO:0000256" key="7">
    <source>
        <dbReference type="ARBA" id="ARBA00023136"/>
    </source>
</evidence>
<feature type="transmembrane region" description="Helical" evidence="8">
    <location>
        <begin position="126"/>
        <end position="146"/>
    </location>
</feature>
<feature type="transmembrane region" description="Helical" evidence="8">
    <location>
        <begin position="69"/>
        <end position="90"/>
    </location>
</feature>
<reference evidence="9 10" key="1">
    <citation type="submission" date="2017-05" db="EMBL/GenBank/DDBJ databases">
        <title>The Genome Sequence of Enterococcus mundtii 6B1_DIV0119.</title>
        <authorList>
            <consortium name="The Broad Institute Genomics Platform"/>
            <consortium name="The Broad Institute Genomic Center for Infectious Diseases"/>
            <person name="Earl A."/>
            <person name="Manson A."/>
            <person name="Schwartman J."/>
            <person name="Gilmore M."/>
            <person name="Abouelleil A."/>
            <person name="Cao P."/>
            <person name="Chapman S."/>
            <person name="Cusick C."/>
            <person name="Shea T."/>
            <person name="Young S."/>
            <person name="Neafsey D."/>
            <person name="Nusbaum C."/>
            <person name="Birren B."/>
        </authorList>
    </citation>
    <scope>NUCLEOTIDE SEQUENCE [LARGE SCALE GENOMIC DNA]</scope>
    <source>
        <strain evidence="9 10">6B1_DIV0119</strain>
    </source>
</reference>
<feature type="transmembrane region" description="Helical" evidence="8">
    <location>
        <begin position="158"/>
        <end position="181"/>
    </location>
</feature>
<protein>
    <recommendedName>
        <fullName evidence="11">Iron ABC transporter permease</fullName>
    </recommendedName>
</protein>
<dbReference type="CDD" id="cd06550">
    <property type="entry name" value="TM_ABC_iron-siderophores_like"/>
    <property type="match status" value="1"/>
</dbReference>
<dbReference type="InterPro" id="IPR000522">
    <property type="entry name" value="ABC_transptr_permease_BtuC"/>
</dbReference>
<evidence type="ECO:0000256" key="8">
    <source>
        <dbReference type="SAM" id="Phobius"/>
    </source>
</evidence>
<name>A0A242L1Z2_ENTMU</name>
<sequence>MNTNRWKMNKQSRLLIAVVLSIIVVFFGIKIGSVSIPFDTLIQALFSRGDKQLDATIVTILWQVRLPRVVLAFLVGAALAVSGTVMQSLLGNPLASAYTLGVSSGASLGAALIIVSGITLPLFPNFTLPLTGFIFGLATVFIVLMMSQRLDQQLSNQTVILVGMVMTLFVGAMLTIVTALFKDHLQQLVFWQMGSFSGSTWAKIQIFLPILLIGTLALWFSASSLDVLSLGEEEAMISGVDVRTIKLWVMVLAALLAGSAVSFVGVIGFVDLIAPHVIRRYFGASHRWVIPGSALLGGSMMVVGDTISRTLLSPQEIPIGAVTALIGAPFFAYVYFKRK</sequence>